<feature type="region of interest" description="Disordered" evidence="1">
    <location>
        <begin position="105"/>
        <end position="217"/>
    </location>
</feature>
<feature type="compositionally biased region" description="Basic and acidic residues" evidence="1">
    <location>
        <begin position="201"/>
        <end position="211"/>
    </location>
</feature>
<reference evidence="2 3" key="1">
    <citation type="submission" date="2023-01" db="EMBL/GenBank/DDBJ databases">
        <title>Analysis of 21 Apiospora genomes using comparative genomics revels a genus with tremendous synthesis potential of carbohydrate active enzymes and secondary metabolites.</title>
        <authorList>
            <person name="Sorensen T."/>
        </authorList>
    </citation>
    <scope>NUCLEOTIDE SEQUENCE [LARGE SCALE GENOMIC DNA]</scope>
    <source>
        <strain evidence="2 3">CBS 33761</strain>
    </source>
</reference>
<feature type="region of interest" description="Disordered" evidence="1">
    <location>
        <begin position="1"/>
        <end position="47"/>
    </location>
</feature>
<sequence length="217" mass="23792">MGNKKKRGNHHGTEHHDKSHQHHDDHHPQPDVYSSQGAYPPPMPTWSPLTTMGHFAYSALQTPDGQYRYQIAGPLAFAPPNQGSSSTWAGNFSTSYNQYLSPYHVPAAQQPTGGMNAGVSASPSDRDGVDHVHAAGGSATGEEDDDDGSSSASSKSEGVKRKGSSKHSKHNRHRSRDSNGHRRHSSRSDHRGAARKHHRQAEKEEQSRIIVDDWDVD</sequence>
<name>A0ABR1SPT5_9PEZI</name>
<feature type="compositionally biased region" description="Polar residues" evidence="1">
    <location>
        <begin position="109"/>
        <end position="123"/>
    </location>
</feature>
<comment type="caution">
    <text evidence="2">The sequence shown here is derived from an EMBL/GenBank/DDBJ whole genome shotgun (WGS) entry which is preliminary data.</text>
</comment>
<gene>
    <name evidence="2" type="ORF">PG993_008816</name>
</gene>
<accession>A0ABR1SPT5</accession>
<protein>
    <submittedName>
        <fullName evidence="2">Uncharacterized protein</fullName>
    </submittedName>
</protein>
<feature type="compositionally biased region" description="Basic and acidic residues" evidence="1">
    <location>
        <begin position="176"/>
        <end position="192"/>
    </location>
</feature>
<evidence type="ECO:0000256" key="1">
    <source>
        <dbReference type="SAM" id="MobiDB-lite"/>
    </source>
</evidence>
<evidence type="ECO:0000313" key="3">
    <source>
        <dbReference type="Proteomes" id="UP001444661"/>
    </source>
</evidence>
<dbReference type="EMBL" id="JAQQWK010000008">
    <property type="protein sequence ID" value="KAK8036202.1"/>
    <property type="molecule type" value="Genomic_DNA"/>
</dbReference>
<proteinExistence type="predicted"/>
<feature type="compositionally biased region" description="Basic and acidic residues" evidence="1">
    <location>
        <begin position="124"/>
        <end position="133"/>
    </location>
</feature>
<dbReference type="Proteomes" id="UP001444661">
    <property type="component" value="Unassembled WGS sequence"/>
</dbReference>
<feature type="compositionally biased region" description="Basic and acidic residues" evidence="1">
    <location>
        <begin position="11"/>
        <end position="29"/>
    </location>
</feature>
<feature type="compositionally biased region" description="Basic residues" evidence="1">
    <location>
        <begin position="1"/>
        <end position="10"/>
    </location>
</feature>
<keyword evidence="3" id="KW-1185">Reference proteome</keyword>
<organism evidence="2 3">
    <name type="scientific">Apiospora rasikravindrae</name>
    <dbReference type="NCBI Taxonomy" id="990691"/>
    <lineage>
        <taxon>Eukaryota</taxon>
        <taxon>Fungi</taxon>
        <taxon>Dikarya</taxon>
        <taxon>Ascomycota</taxon>
        <taxon>Pezizomycotina</taxon>
        <taxon>Sordariomycetes</taxon>
        <taxon>Xylariomycetidae</taxon>
        <taxon>Amphisphaeriales</taxon>
        <taxon>Apiosporaceae</taxon>
        <taxon>Apiospora</taxon>
    </lineage>
</organism>
<evidence type="ECO:0000313" key="2">
    <source>
        <dbReference type="EMBL" id="KAK8036202.1"/>
    </source>
</evidence>
<feature type="compositionally biased region" description="Basic residues" evidence="1">
    <location>
        <begin position="161"/>
        <end position="175"/>
    </location>
</feature>